<evidence type="ECO:0000256" key="5">
    <source>
        <dbReference type="PIRSR" id="PIRSR604294-1"/>
    </source>
</evidence>
<dbReference type="EMBL" id="JAAAJB010000748">
    <property type="protein sequence ID" value="KAG0251469.1"/>
    <property type="molecule type" value="Genomic_DNA"/>
</dbReference>
<accession>A0A9P6PT29</accession>
<feature type="region of interest" description="Disordered" evidence="6">
    <location>
        <begin position="443"/>
        <end position="462"/>
    </location>
</feature>
<comment type="similarity">
    <text evidence="1">Belongs to the carotenoid oxygenase family.</text>
</comment>
<evidence type="ECO:0008006" key="9">
    <source>
        <dbReference type="Google" id="ProtNLM"/>
    </source>
</evidence>
<feature type="binding site" evidence="5">
    <location>
        <position position="387"/>
    </location>
    <ligand>
        <name>Fe cation</name>
        <dbReference type="ChEBI" id="CHEBI:24875"/>
        <note>catalytic</note>
    </ligand>
</feature>
<proteinExistence type="inferred from homology"/>
<evidence type="ECO:0000256" key="4">
    <source>
        <dbReference type="ARBA" id="ARBA00023004"/>
    </source>
</evidence>
<protein>
    <recommendedName>
        <fullName evidence="9">Carotenoid oxygenase</fullName>
    </recommendedName>
</protein>
<keyword evidence="4 5" id="KW-0408">Iron</keyword>
<keyword evidence="2 5" id="KW-0479">Metal-binding</keyword>
<evidence type="ECO:0000256" key="1">
    <source>
        <dbReference type="ARBA" id="ARBA00006787"/>
    </source>
</evidence>
<keyword evidence="3" id="KW-0560">Oxidoreductase</keyword>
<evidence type="ECO:0000256" key="2">
    <source>
        <dbReference type="ARBA" id="ARBA00022723"/>
    </source>
</evidence>
<comment type="cofactor">
    <cofactor evidence="5">
        <name>Fe(2+)</name>
        <dbReference type="ChEBI" id="CHEBI:29033"/>
    </cofactor>
    <text evidence="5">Binds 1 Fe(2+) ion per subunit.</text>
</comment>
<feature type="region of interest" description="Disordered" evidence="6">
    <location>
        <begin position="1"/>
        <end position="50"/>
    </location>
</feature>
<dbReference type="Proteomes" id="UP000807716">
    <property type="component" value="Unassembled WGS sequence"/>
</dbReference>
<name>A0A9P6PT29_9FUNG</name>
<dbReference type="PANTHER" id="PTHR10543">
    <property type="entry name" value="BETA-CAROTENE DIOXYGENASE"/>
    <property type="match status" value="1"/>
</dbReference>
<sequence length="606" mass="67863">MAPNSKAAKAKAAAKANKASANANKTSANNNKNSTNGNKNSGNGNKNSAANSNKAWPIAAGYENCPEVVEPVTLKVKGAIPSWLEGSLYRSGPGNYDLKSDAGKDVHIQHWFDGLAQLHKYEIHKGGRVTYRSRNTSDDLRERYKTAENVTGVTFCQRDPCKTIFQKFFTTFKAATMGTGEKMEGTNVNVNVMFTPNFPGLRQGADEKKKVSERKSPLRNLITTTDGNALQELDPDTLEPIRIFNYGYLDDSLGSSNLAPAHPCIDPETNEYFTSLLTFGPTALYKIVRIRGSHKGHHAEPDIDVLAEIKSPRPTYMHSFALTKRYVVVCHWQCDFKAWGLSVLWYGNAWESFAAHNPNLKCQFYVVDRHRGRHVATFEADPYYAFHTINAWDEDDDVVIDIAAYKDHTVIGDYFVDNLRDPKGKPPQQAVLRRYRLREVSRHAKVSKTNREKGQPPTPAPAAVDFELDEANNFELPTMNPTRYLRPYRYTYGVNRSGKTPSLIYDRLIRVDLDQIKRAGKNSQAAYKYWMEDQCTPSEPVFVPAPDATDEGQGVLLSIVLNGRTRTGFLLILDAMTMNEIARADMQDGHISPHNFHGVFVNSLTA</sequence>
<evidence type="ECO:0000256" key="6">
    <source>
        <dbReference type="SAM" id="MobiDB-lite"/>
    </source>
</evidence>
<feature type="binding site" evidence="5">
    <location>
        <position position="262"/>
    </location>
    <ligand>
        <name>Fe cation</name>
        <dbReference type="ChEBI" id="CHEBI:24875"/>
        <note>catalytic</note>
    </ligand>
</feature>
<dbReference type="AlphaFoldDB" id="A0A9P6PT29"/>
<gene>
    <name evidence="7" type="ORF">DFQ27_008730</name>
</gene>
<feature type="binding site" evidence="5">
    <location>
        <position position="597"/>
    </location>
    <ligand>
        <name>Fe cation</name>
        <dbReference type="ChEBI" id="CHEBI:24875"/>
        <note>catalytic</note>
    </ligand>
</feature>
<dbReference type="Pfam" id="PF03055">
    <property type="entry name" value="RPE65"/>
    <property type="match status" value="1"/>
</dbReference>
<dbReference type="InterPro" id="IPR004294">
    <property type="entry name" value="Carotenoid_Oase"/>
</dbReference>
<dbReference type="GO" id="GO:0010436">
    <property type="term" value="F:carotenoid dioxygenase activity"/>
    <property type="evidence" value="ECO:0007669"/>
    <property type="project" value="TreeGrafter"/>
</dbReference>
<organism evidence="7 8">
    <name type="scientific">Actinomortierella ambigua</name>
    <dbReference type="NCBI Taxonomy" id="1343610"/>
    <lineage>
        <taxon>Eukaryota</taxon>
        <taxon>Fungi</taxon>
        <taxon>Fungi incertae sedis</taxon>
        <taxon>Mucoromycota</taxon>
        <taxon>Mortierellomycotina</taxon>
        <taxon>Mortierellomycetes</taxon>
        <taxon>Mortierellales</taxon>
        <taxon>Mortierellaceae</taxon>
        <taxon>Actinomortierella</taxon>
    </lineage>
</organism>
<dbReference type="GO" id="GO:0046872">
    <property type="term" value="F:metal ion binding"/>
    <property type="evidence" value="ECO:0007669"/>
    <property type="project" value="UniProtKB-KW"/>
</dbReference>
<comment type="caution">
    <text evidence="7">The sequence shown here is derived from an EMBL/GenBank/DDBJ whole genome shotgun (WGS) entry which is preliminary data.</text>
</comment>
<evidence type="ECO:0000313" key="8">
    <source>
        <dbReference type="Proteomes" id="UP000807716"/>
    </source>
</evidence>
<dbReference type="PANTHER" id="PTHR10543:SF24">
    <property type="entry name" value="CAROTENOID ISOMEROOXYGENASE"/>
    <property type="match status" value="1"/>
</dbReference>
<feature type="binding site" evidence="5">
    <location>
        <position position="318"/>
    </location>
    <ligand>
        <name>Fe cation</name>
        <dbReference type="ChEBI" id="CHEBI:24875"/>
        <note>catalytic</note>
    </ligand>
</feature>
<reference evidence="7" key="1">
    <citation type="journal article" date="2020" name="Fungal Divers.">
        <title>Resolving the Mortierellaceae phylogeny through synthesis of multi-gene phylogenetics and phylogenomics.</title>
        <authorList>
            <person name="Vandepol N."/>
            <person name="Liber J."/>
            <person name="Desiro A."/>
            <person name="Na H."/>
            <person name="Kennedy M."/>
            <person name="Barry K."/>
            <person name="Grigoriev I.V."/>
            <person name="Miller A.N."/>
            <person name="O'Donnell K."/>
            <person name="Stajich J.E."/>
            <person name="Bonito G."/>
        </authorList>
    </citation>
    <scope>NUCLEOTIDE SEQUENCE</scope>
    <source>
        <strain evidence="7">BC1065</strain>
    </source>
</reference>
<dbReference type="GO" id="GO:0016121">
    <property type="term" value="P:carotene catabolic process"/>
    <property type="evidence" value="ECO:0007669"/>
    <property type="project" value="TreeGrafter"/>
</dbReference>
<keyword evidence="8" id="KW-1185">Reference proteome</keyword>
<dbReference type="OrthoDB" id="407010at2759"/>
<evidence type="ECO:0000313" key="7">
    <source>
        <dbReference type="EMBL" id="KAG0251469.1"/>
    </source>
</evidence>
<evidence type="ECO:0000256" key="3">
    <source>
        <dbReference type="ARBA" id="ARBA00023002"/>
    </source>
</evidence>